<dbReference type="InterPro" id="IPR050091">
    <property type="entry name" value="PKS_NRPS_Biosynth_Enz"/>
</dbReference>
<dbReference type="SUPFAM" id="SSF53335">
    <property type="entry name" value="S-adenosyl-L-methionine-dependent methyltransferases"/>
    <property type="match status" value="1"/>
</dbReference>
<dbReference type="GO" id="GO:0004312">
    <property type="term" value="F:fatty acid synthase activity"/>
    <property type="evidence" value="ECO:0007669"/>
    <property type="project" value="TreeGrafter"/>
</dbReference>
<dbReference type="AlphaFoldDB" id="A0AA36N2K8"/>
<dbReference type="Pfam" id="PF00109">
    <property type="entry name" value="ketoacyl-synt"/>
    <property type="match status" value="1"/>
</dbReference>
<dbReference type="Pfam" id="PF10294">
    <property type="entry name" value="Methyltransf_16"/>
    <property type="match status" value="1"/>
</dbReference>
<protein>
    <recommendedName>
        <fullName evidence="3">Ketosynthase family 3 (KS3) domain-containing protein</fullName>
    </recommendedName>
</protein>
<reference evidence="4" key="1">
    <citation type="submission" date="2023-08" db="EMBL/GenBank/DDBJ databases">
        <authorList>
            <person name="Chen Y."/>
            <person name="Shah S."/>
            <person name="Dougan E. K."/>
            <person name="Thang M."/>
            <person name="Chan C."/>
        </authorList>
    </citation>
    <scope>NUCLEOTIDE SEQUENCE</scope>
</reference>
<comment type="caution">
    <text evidence="4">The sequence shown here is derived from an EMBL/GenBank/DDBJ whole genome shotgun (WGS) entry which is preliminary data.</text>
</comment>
<name>A0AA36N2K8_9DINO</name>
<dbReference type="Gene3D" id="3.40.50.150">
    <property type="entry name" value="Vaccinia Virus protein VP39"/>
    <property type="match status" value="1"/>
</dbReference>
<dbReference type="SUPFAM" id="SSF53901">
    <property type="entry name" value="Thiolase-like"/>
    <property type="match status" value="1"/>
</dbReference>
<dbReference type="PANTHER" id="PTHR43775">
    <property type="entry name" value="FATTY ACID SYNTHASE"/>
    <property type="match status" value="1"/>
</dbReference>
<keyword evidence="5" id="KW-1185">Reference proteome</keyword>
<evidence type="ECO:0000313" key="4">
    <source>
        <dbReference type="EMBL" id="CAJ1396230.1"/>
    </source>
</evidence>
<evidence type="ECO:0000256" key="1">
    <source>
        <dbReference type="ARBA" id="ARBA00022450"/>
    </source>
</evidence>
<proteinExistence type="predicted"/>
<sequence length="524" mass="57014">MRENALRPFALSQRNYEDGKVLGHIDFLENRKICMMLLLDDEGSELELQPFDERFGEARQMKLPGNRLVLFRQDVYSFSYQACGSGSSLQCHLVCKSAVPSRDAHSVAVPSQLMNDNQVMVRSIGCHYPGCAGNVHDYWAVTAGCNDGLVRVPPSRWDVTEYYSPEDKEGFTYATHGGFCHDDDVIMFDNTFFEISDAEAGNMAPSQRLVLQTGYEALRNAGINKAKCQGLACGVYLGDSGCDWPQLFAHNSGPQRCLGSMQSIGGSRGASAPAVMEAAIHGCDQRSPVVEFNHPRLEEAATGGRAPFGARSFGARSWGGALTEQALHLEQRGADSGGFVQGTSSVLWPAAQRMAQFLLDTQAETLPGRSLLELGAGVGLVGAACAACGARAVLTDWEGALPLLRRNAELLAQRGVMVEVARLDWGSADQEAILADTPGGFDLLVGSDIILSSFDLEALWASCRALLARRAGARLFLAFEFREDWESIGNFIGWAEDAGMAVTHQALGEEDDEIYLYTFRWEQP</sequence>
<keyword evidence="2" id="KW-0597">Phosphoprotein</keyword>
<dbReference type="InterPro" id="IPR014030">
    <property type="entry name" value="Ketoacyl_synth_N"/>
</dbReference>
<dbReference type="InterPro" id="IPR016039">
    <property type="entry name" value="Thiolase-like"/>
</dbReference>
<gene>
    <name evidence="4" type="ORF">EVOR1521_LOCUS20498</name>
</gene>
<feature type="domain" description="Ketosynthase family 3 (KS3)" evidence="3">
    <location>
        <begin position="124"/>
        <end position="352"/>
    </location>
</feature>
<evidence type="ECO:0000313" key="5">
    <source>
        <dbReference type="Proteomes" id="UP001178507"/>
    </source>
</evidence>
<keyword evidence="1" id="KW-0596">Phosphopantetheine</keyword>
<dbReference type="InterPro" id="IPR029063">
    <property type="entry name" value="SAM-dependent_MTases_sf"/>
</dbReference>
<dbReference type="InterPro" id="IPR019410">
    <property type="entry name" value="Methyltransf_16"/>
</dbReference>
<dbReference type="PANTHER" id="PTHR43775:SF37">
    <property type="entry name" value="SI:DKEY-61P9.11"/>
    <property type="match status" value="1"/>
</dbReference>
<dbReference type="SMART" id="SM00825">
    <property type="entry name" value="PKS_KS"/>
    <property type="match status" value="1"/>
</dbReference>
<dbReference type="EMBL" id="CAUJNA010003222">
    <property type="protein sequence ID" value="CAJ1396230.1"/>
    <property type="molecule type" value="Genomic_DNA"/>
</dbReference>
<organism evidence="4 5">
    <name type="scientific">Effrenium voratum</name>
    <dbReference type="NCBI Taxonomy" id="2562239"/>
    <lineage>
        <taxon>Eukaryota</taxon>
        <taxon>Sar</taxon>
        <taxon>Alveolata</taxon>
        <taxon>Dinophyceae</taxon>
        <taxon>Suessiales</taxon>
        <taxon>Symbiodiniaceae</taxon>
        <taxon>Effrenium</taxon>
    </lineage>
</organism>
<dbReference type="InterPro" id="IPR020841">
    <property type="entry name" value="PKS_Beta-ketoAc_synthase_dom"/>
</dbReference>
<dbReference type="Gene3D" id="3.40.47.10">
    <property type="match status" value="1"/>
</dbReference>
<evidence type="ECO:0000256" key="2">
    <source>
        <dbReference type="ARBA" id="ARBA00022553"/>
    </source>
</evidence>
<evidence type="ECO:0000259" key="3">
    <source>
        <dbReference type="SMART" id="SM00825"/>
    </source>
</evidence>
<dbReference type="GO" id="GO:0006633">
    <property type="term" value="P:fatty acid biosynthetic process"/>
    <property type="evidence" value="ECO:0007669"/>
    <property type="project" value="TreeGrafter"/>
</dbReference>
<dbReference type="Proteomes" id="UP001178507">
    <property type="component" value="Unassembled WGS sequence"/>
</dbReference>
<accession>A0AA36N2K8</accession>